<proteinExistence type="predicted"/>
<dbReference type="Proteomes" id="UP001500171">
    <property type="component" value="Unassembled WGS sequence"/>
</dbReference>
<reference evidence="2" key="1">
    <citation type="journal article" date="2019" name="Int. J. Syst. Evol. Microbiol.">
        <title>The Global Catalogue of Microorganisms (GCM) 10K type strain sequencing project: providing services to taxonomists for standard genome sequencing and annotation.</title>
        <authorList>
            <consortium name="The Broad Institute Genomics Platform"/>
            <consortium name="The Broad Institute Genome Sequencing Center for Infectious Disease"/>
            <person name="Wu L."/>
            <person name="Ma J."/>
        </authorList>
    </citation>
    <scope>NUCLEOTIDE SEQUENCE [LARGE SCALE GENOMIC DNA]</scope>
    <source>
        <strain evidence="2">JCM 18050</strain>
    </source>
</reference>
<organism evidence="1 2">
    <name type="scientific">Orbus sasakiae</name>
    <dbReference type="NCBI Taxonomy" id="1078475"/>
    <lineage>
        <taxon>Bacteria</taxon>
        <taxon>Pseudomonadati</taxon>
        <taxon>Pseudomonadota</taxon>
        <taxon>Gammaproteobacteria</taxon>
        <taxon>Orbales</taxon>
        <taxon>Orbaceae</taxon>
        <taxon>Orbus</taxon>
    </lineage>
</organism>
<dbReference type="InterPro" id="IPR000415">
    <property type="entry name" value="Nitroreductase-like"/>
</dbReference>
<dbReference type="Gene3D" id="3.40.109.30">
    <property type="entry name" value="putative nitroreductase (tm1586), domain 2"/>
    <property type="match status" value="1"/>
</dbReference>
<evidence type="ECO:0000313" key="1">
    <source>
        <dbReference type="EMBL" id="GAA5114987.1"/>
    </source>
</evidence>
<dbReference type="Gene3D" id="3.40.109.10">
    <property type="entry name" value="NADH Oxidase"/>
    <property type="match status" value="1"/>
</dbReference>
<gene>
    <name evidence="1" type="ORF">GCM10023211_25280</name>
</gene>
<dbReference type="EMBL" id="BAABHY010000015">
    <property type="protein sequence ID" value="GAA5114987.1"/>
    <property type="molecule type" value="Genomic_DNA"/>
</dbReference>
<evidence type="ECO:0000313" key="2">
    <source>
        <dbReference type="Proteomes" id="UP001500171"/>
    </source>
</evidence>
<dbReference type="RefSeq" id="WP_345492765.1">
    <property type="nucleotide sequence ID" value="NZ_BAABHY010000015.1"/>
</dbReference>
<comment type="caution">
    <text evidence="1">The sequence shown here is derived from an EMBL/GenBank/DDBJ whole genome shotgun (WGS) entry which is preliminary data.</text>
</comment>
<sequence length="321" mass="36915">MHYQYDYYDIVEQALRAPSGHNSQPWLVKITPNQIMITADYSRSLTVVDPLHRELFISLGCLAENICIVASTKHYQTQVELNDKGQIMIHLTRSPQLPVDPLANYVIKQQSNRSLYHGGNITRQQRTVLTTMPLYPNIDCHLYPRDTEQFNLIRELILAGNTLQMADKRFITELKQWMRLNKKHAQTTNDGLSYAILGAPNLPLFMVKPIMACFLKASIQNRQDDQKIKSSSDFMLLTTQQNTKKEWINVGRSLQRLLLACTANQISYAFMNQPIEVNKLCIEMQQRLHLTTLPSIVLRLGLANVQPYSRRKPLQACLMSD</sequence>
<accession>A0ABP9ND57</accession>
<dbReference type="SUPFAM" id="SSF55469">
    <property type="entry name" value="FMN-dependent nitroreductase-like"/>
    <property type="match status" value="1"/>
</dbReference>
<protein>
    <submittedName>
        <fullName evidence="1">Nitroreductase family protein</fullName>
    </submittedName>
</protein>
<dbReference type="NCBIfam" id="NF047509">
    <property type="entry name" value="Rv3131_FMN_oxido"/>
    <property type="match status" value="1"/>
</dbReference>
<name>A0ABP9ND57_9GAMM</name>
<keyword evidence="2" id="KW-1185">Reference proteome</keyword>